<organism evidence="4 5">
    <name type="scientific">Panicum virgatum</name>
    <name type="common">Blackwell switchgrass</name>
    <dbReference type="NCBI Taxonomy" id="38727"/>
    <lineage>
        <taxon>Eukaryota</taxon>
        <taxon>Viridiplantae</taxon>
        <taxon>Streptophyta</taxon>
        <taxon>Embryophyta</taxon>
        <taxon>Tracheophyta</taxon>
        <taxon>Spermatophyta</taxon>
        <taxon>Magnoliopsida</taxon>
        <taxon>Liliopsida</taxon>
        <taxon>Poales</taxon>
        <taxon>Poaceae</taxon>
        <taxon>PACMAD clade</taxon>
        <taxon>Panicoideae</taxon>
        <taxon>Panicodae</taxon>
        <taxon>Paniceae</taxon>
        <taxon>Panicinae</taxon>
        <taxon>Panicum</taxon>
        <taxon>Panicum sect. Hiantes</taxon>
    </lineage>
</organism>
<feature type="domain" description="DNA helicase Pif1-like DEAD-box helicase" evidence="2">
    <location>
        <begin position="86"/>
        <end position="308"/>
    </location>
</feature>
<evidence type="ECO:0000313" key="5">
    <source>
        <dbReference type="Proteomes" id="UP000823388"/>
    </source>
</evidence>
<evidence type="ECO:0000259" key="3">
    <source>
        <dbReference type="Pfam" id="PF21530"/>
    </source>
</evidence>
<dbReference type="GO" id="GO:0006281">
    <property type="term" value="P:DNA repair"/>
    <property type="evidence" value="ECO:0007669"/>
    <property type="project" value="UniProtKB-KW"/>
</dbReference>
<evidence type="ECO:0000256" key="1">
    <source>
        <dbReference type="RuleBase" id="RU363044"/>
    </source>
</evidence>
<accession>A0A8T0T496</accession>
<dbReference type="GO" id="GO:0005524">
    <property type="term" value="F:ATP binding"/>
    <property type="evidence" value="ECO:0007669"/>
    <property type="project" value="UniProtKB-KW"/>
</dbReference>
<keyword evidence="1" id="KW-0547">Nucleotide-binding</keyword>
<feature type="domain" description="DNA helicase Pif1-like 2B" evidence="3">
    <location>
        <begin position="409"/>
        <end position="455"/>
    </location>
</feature>
<dbReference type="Pfam" id="PF05970">
    <property type="entry name" value="PIF1"/>
    <property type="match status" value="1"/>
</dbReference>
<dbReference type="EMBL" id="CM029044">
    <property type="protein sequence ID" value="KAG2606071.1"/>
    <property type="molecule type" value="Genomic_DNA"/>
</dbReference>
<evidence type="ECO:0000313" key="4">
    <source>
        <dbReference type="EMBL" id="KAG2606071.1"/>
    </source>
</evidence>
<dbReference type="Gene3D" id="3.40.50.300">
    <property type="entry name" value="P-loop containing nucleotide triphosphate hydrolases"/>
    <property type="match status" value="1"/>
</dbReference>
<evidence type="ECO:0000259" key="2">
    <source>
        <dbReference type="Pfam" id="PF05970"/>
    </source>
</evidence>
<keyword evidence="1" id="KW-0067">ATP-binding</keyword>
<comment type="similarity">
    <text evidence="1">Belongs to the helicase family.</text>
</comment>
<proteinExistence type="inferred from homology"/>
<dbReference type="GO" id="GO:0043139">
    <property type="term" value="F:5'-3' DNA helicase activity"/>
    <property type="evidence" value="ECO:0007669"/>
    <property type="project" value="UniProtKB-EC"/>
</dbReference>
<keyword evidence="1" id="KW-0227">DNA damage</keyword>
<protein>
    <recommendedName>
        <fullName evidence="1">ATP-dependent DNA helicase</fullName>
        <ecNumber evidence="1">5.6.2.3</ecNumber>
    </recommendedName>
</protein>
<dbReference type="PANTHER" id="PTHR10492:SF90">
    <property type="entry name" value="ATP-DEPENDENT DNA HELICASE"/>
    <property type="match status" value="1"/>
</dbReference>
<dbReference type="PANTHER" id="PTHR10492">
    <property type="match status" value="1"/>
</dbReference>
<dbReference type="GO" id="GO:0016787">
    <property type="term" value="F:hydrolase activity"/>
    <property type="evidence" value="ECO:0007669"/>
    <property type="project" value="UniProtKB-KW"/>
</dbReference>
<reference evidence="4" key="1">
    <citation type="submission" date="2020-05" db="EMBL/GenBank/DDBJ databases">
        <title>WGS assembly of Panicum virgatum.</title>
        <authorList>
            <person name="Lovell J.T."/>
            <person name="Jenkins J."/>
            <person name="Shu S."/>
            <person name="Juenger T.E."/>
            <person name="Schmutz J."/>
        </authorList>
    </citation>
    <scope>NUCLEOTIDE SEQUENCE</scope>
    <source>
        <strain evidence="4">AP13</strain>
    </source>
</reference>
<dbReference type="Pfam" id="PF21530">
    <property type="entry name" value="Pif1_2B_dom"/>
    <property type="match status" value="1"/>
</dbReference>
<dbReference type="SUPFAM" id="SSF52540">
    <property type="entry name" value="P-loop containing nucleoside triphosphate hydrolases"/>
    <property type="match status" value="2"/>
</dbReference>
<dbReference type="AlphaFoldDB" id="A0A8T0T496"/>
<keyword evidence="1" id="KW-0347">Helicase</keyword>
<keyword evidence="1" id="KW-0378">Hydrolase</keyword>
<dbReference type="InterPro" id="IPR049163">
    <property type="entry name" value="Pif1-like_2B_dom"/>
</dbReference>
<name>A0A8T0T496_PANVG</name>
<dbReference type="Proteomes" id="UP000823388">
    <property type="component" value="Chromosome 4N"/>
</dbReference>
<dbReference type="GO" id="GO:0006310">
    <property type="term" value="P:DNA recombination"/>
    <property type="evidence" value="ECO:0007669"/>
    <property type="project" value="UniProtKB-KW"/>
</dbReference>
<sequence>MSDDLQYKIRKTVGNATYIVPENILLSTLLTELSNMFLKNRLSISSYDLPNPSESALDDGGNRLILEELAYDRSRLAAEVSMSLALNSDQRTVYDTVIRNIARRESFVYFVAGHGGTGKTFLWRTILAKLRSLDHIVLAVASSGVASLLLPGGRTAHSRFKIPLDVHETSICSIVRGTMLVALIERTSLVIWDEAPMTHRFSFEALDRTLRDLLSTKEPTNAAKPFGRLPILFGGDFRQVLPVVQGADRSQILNASLIRSPLWKHVKVFKLTINMRLTNPALSPSERQRMAEFAQWLLDVGDGNILAHRKEGETEDTWINIPGDIAILPENDNIAAIIATVYTNFENSYSLVSYRAERCIACPVNAVVDEVNELMVERIPGSSREYRSFDQIANSMEQPADFEMLYPPEVLNSIVLNNYPQHLLTLKIDTPVVLLRNIDQAQGLCNGTRLLIKRLGDRVLEAEIMTGTKNGMLVRIPRIVLNGTSPRWPFTLQRRQFPIRVCYATTINK</sequence>
<keyword evidence="5" id="KW-1185">Reference proteome</keyword>
<comment type="caution">
    <text evidence="4">The sequence shown here is derived from an EMBL/GenBank/DDBJ whole genome shotgun (WGS) entry which is preliminary data.</text>
</comment>
<dbReference type="InterPro" id="IPR027417">
    <property type="entry name" value="P-loop_NTPase"/>
</dbReference>
<comment type="catalytic activity">
    <reaction evidence="1">
        <text>ATP + H2O = ADP + phosphate + H(+)</text>
        <dbReference type="Rhea" id="RHEA:13065"/>
        <dbReference type="ChEBI" id="CHEBI:15377"/>
        <dbReference type="ChEBI" id="CHEBI:15378"/>
        <dbReference type="ChEBI" id="CHEBI:30616"/>
        <dbReference type="ChEBI" id="CHEBI:43474"/>
        <dbReference type="ChEBI" id="CHEBI:456216"/>
        <dbReference type="EC" id="5.6.2.3"/>
    </reaction>
</comment>
<dbReference type="InterPro" id="IPR010285">
    <property type="entry name" value="DNA_helicase_pif1-like_DEAD"/>
</dbReference>
<gene>
    <name evidence="4" type="ORF">PVAP13_4NG160071</name>
</gene>
<dbReference type="GO" id="GO:0000723">
    <property type="term" value="P:telomere maintenance"/>
    <property type="evidence" value="ECO:0007669"/>
    <property type="project" value="InterPro"/>
</dbReference>
<keyword evidence="1" id="KW-0233">DNA recombination</keyword>
<keyword evidence="1" id="KW-0234">DNA repair</keyword>
<comment type="cofactor">
    <cofactor evidence="1">
        <name>Mg(2+)</name>
        <dbReference type="ChEBI" id="CHEBI:18420"/>
    </cofactor>
</comment>
<dbReference type="EC" id="5.6.2.3" evidence="1"/>